<comment type="caution">
    <text evidence="1">The sequence shown here is derived from an EMBL/GenBank/DDBJ whole genome shotgun (WGS) entry which is preliminary data.</text>
</comment>
<dbReference type="InterPro" id="IPR006357">
    <property type="entry name" value="HAD-SF_hydro_IIA"/>
</dbReference>
<accession>A0A0V0QEZ5</accession>
<dbReference type="GO" id="GO:0005737">
    <property type="term" value="C:cytoplasm"/>
    <property type="evidence" value="ECO:0007669"/>
    <property type="project" value="TreeGrafter"/>
</dbReference>
<proteinExistence type="predicted"/>
<protein>
    <submittedName>
        <fullName evidence="1">HAD-like domain</fullName>
    </submittedName>
</protein>
<dbReference type="Gene3D" id="3.40.50.1000">
    <property type="entry name" value="HAD superfamily/HAD-like"/>
    <property type="match status" value="2"/>
</dbReference>
<dbReference type="InterPro" id="IPR036412">
    <property type="entry name" value="HAD-like_sf"/>
</dbReference>
<dbReference type="Pfam" id="PF13242">
    <property type="entry name" value="Hydrolase_like"/>
    <property type="match status" value="1"/>
</dbReference>
<dbReference type="NCBIfam" id="TIGR01460">
    <property type="entry name" value="HAD-SF-IIA"/>
    <property type="match status" value="1"/>
</dbReference>
<reference evidence="1 2" key="1">
    <citation type="journal article" date="2015" name="Sci. Rep.">
        <title>Genome of the facultative scuticociliatosis pathogen Pseudocohnilembus persalinus provides insight into its virulence through horizontal gene transfer.</title>
        <authorList>
            <person name="Xiong J."/>
            <person name="Wang G."/>
            <person name="Cheng J."/>
            <person name="Tian M."/>
            <person name="Pan X."/>
            <person name="Warren A."/>
            <person name="Jiang C."/>
            <person name="Yuan D."/>
            <person name="Miao W."/>
        </authorList>
    </citation>
    <scope>NUCLEOTIDE SEQUENCE [LARGE SCALE GENOMIC DNA]</scope>
    <source>
        <strain evidence="1">36N120E</strain>
    </source>
</reference>
<sequence length="377" mass="43777">MSTNLKTVPLIATDIDGVVLHRYTEIPGAKEAIELLQKHEEIPFTFLTNRSLVPEKEMAKQINESCKIEENLQVDEHQIIMCQTPMKQLFQNYQNQNIPILIITREKCEVERQMNYRFYEDMGIQNYITGREYSKLYPQLVPLFSGIPQEEVKAIEERVSKRFNKPIDEIKKSPMQVGAIFLTAYPDLFEENIQIIMDLLSSEDGTIADKFTKGKRKHIPVYSFYNDLCCKAQELAVPRLLMGGFTEVLQAIFKKLYDFELEIIFYGKPQTKVFKFMEEYVMSQEYIDARHHHRKTLQQNNTLQERIELSNKYMIGDNPQSDIQGANNTPGWISILVKTGVYHGQDNDPVNPAKYVVSDFKEAVKLICKLENIPCNL</sequence>
<dbReference type="InterPro" id="IPR023214">
    <property type="entry name" value="HAD_sf"/>
</dbReference>
<dbReference type="Pfam" id="PF13344">
    <property type="entry name" value="Hydrolase_6"/>
    <property type="match status" value="1"/>
</dbReference>
<dbReference type="PANTHER" id="PTHR19288">
    <property type="entry name" value="4-NITROPHENYLPHOSPHATASE-RELATED"/>
    <property type="match status" value="1"/>
</dbReference>
<dbReference type="OrthoDB" id="10251048at2759"/>
<evidence type="ECO:0000313" key="2">
    <source>
        <dbReference type="Proteomes" id="UP000054937"/>
    </source>
</evidence>
<dbReference type="InterPro" id="IPR006353">
    <property type="entry name" value="HAD-SF_hydro_IIA_CECR5"/>
</dbReference>
<dbReference type="OMA" id="SWMETIH"/>
<name>A0A0V0QEZ5_PSEPJ</name>
<dbReference type="GO" id="GO:0016791">
    <property type="term" value="F:phosphatase activity"/>
    <property type="evidence" value="ECO:0007669"/>
    <property type="project" value="TreeGrafter"/>
</dbReference>
<dbReference type="AlphaFoldDB" id="A0A0V0QEZ5"/>
<dbReference type="PANTHER" id="PTHR19288:SF93">
    <property type="entry name" value="FI11325P-RELATED"/>
    <property type="match status" value="1"/>
</dbReference>
<evidence type="ECO:0000313" key="1">
    <source>
        <dbReference type="EMBL" id="KRX00688.1"/>
    </source>
</evidence>
<dbReference type="EMBL" id="LDAU01000183">
    <property type="protein sequence ID" value="KRX00688.1"/>
    <property type="molecule type" value="Genomic_DNA"/>
</dbReference>
<dbReference type="Proteomes" id="UP000054937">
    <property type="component" value="Unassembled WGS sequence"/>
</dbReference>
<gene>
    <name evidence="1" type="ORF">PPERSA_00915</name>
</gene>
<dbReference type="NCBIfam" id="TIGR01456">
    <property type="entry name" value="CECR5"/>
    <property type="match status" value="1"/>
</dbReference>
<dbReference type="SUPFAM" id="SSF56784">
    <property type="entry name" value="HAD-like"/>
    <property type="match status" value="1"/>
</dbReference>
<keyword evidence="2" id="KW-1185">Reference proteome</keyword>
<dbReference type="InParanoid" id="A0A0V0QEZ5"/>
<organism evidence="1 2">
    <name type="scientific">Pseudocohnilembus persalinus</name>
    <name type="common">Ciliate</name>
    <dbReference type="NCBI Taxonomy" id="266149"/>
    <lineage>
        <taxon>Eukaryota</taxon>
        <taxon>Sar</taxon>
        <taxon>Alveolata</taxon>
        <taxon>Ciliophora</taxon>
        <taxon>Intramacronucleata</taxon>
        <taxon>Oligohymenophorea</taxon>
        <taxon>Scuticociliatia</taxon>
        <taxon>Philasterida</taxon>
        <taxon>Pseudocohnilembidae</taxon>
        <taxon>Pseudocohnilembus</taxon>
    </lineage>
</organism>